<reference evidence="1 2" key="1">
    <citation type="submission" date="2017-07" db="EMBL/GenBank/DDBJ databases">
        <title>Leptospira spp. isolated from tropical soils.</title>
        <authorList>
            <person name="Thibeaux R."/>
            <person name="Iraola G."/>
            <person name="Ferres I."/>
            <person name="Bierque E."/>
            <person name="Girault D."/>
            <person name="Soupe-Gilbert M.-E."/>
            <person name="Picardeau M."/>
            <person name="Goarant C."/>
        </authorList>
    </citation>
    <scope>NUCLEOTIDE SEQUENCE [LARGE SCALE GENOMIC DNA]</scope>
    <source>
        <strain evidence="1 2">ES4-C-A1</strain>
    </source>
</reference>
<dbReference type="Proteomes" id="UP000231843">
    <property type="component" value="Unassembled WGS sequence"/>
</dbReference>
<proteinExistence type="predicted"/>
<protein>
    <submittedName>
        <fullName evidence="1">Uncharacterized protein</fullName>
    </submittedName>
</protein>
<keyword evidence="2" id="KW-1185">Reference proteome</keyword>
<organism evidence="1 2">
    <name type="scientific">Leptospira neocaledonica</name>
    <dbReference type="NCBI Taxonomy" id="2023192"/>
    <lineage>
        <taxon>Bacteria</taxon>
        <taxon>Pseudomonadati</taxon>
        <taxon>Spirochaetota</taxon>
        <taxon>Spirochaetia</taxon>
        <taxon>Leptospirales</taxon>
        <taxon>Leptospiraceae</taxon>
        <taxon>Leptospira</taxon>
    </lineage>
</organism>
<accession>A0A2M9ZXL0</accession>
<dbReference type="EMBL" id="NPEA01000006">
    <property type="protein sequence ID" value="PJZ76786.1"/>
    <property type="molecule type" value="Genomic_DNA"/>
</dbReference>
<dbReference type="AlphaFoldDB" id="A0A2M9ZXL0"/>
<gene>
    <name evidence="1" type="ORF">CH365_12260</name>
</gene>
<evidence type="ECO:0000313" key="1">
    <source>
        <dbReference type="EMBL" id="PJZ76786.1"/>
    </source>
</evidence>
<name>A0A2M9ZXL0_9LEPT</name>
<sequence>MKKVLCVIYFVSFFYTCSSGNVKQQEVPSGFNFASYLPSSFEEIIKLTDGVDAEKDHGLSIFTNKYRIQMKWTEFPKGISKESLGSAQILSKFINLDPRYVALFKYELKMKVKNKNFTLLFQENLVPFLHQEVKKGDSIALFVFFGEYNTFGKEHILFVNEFQTGTR</sequence>
<evidence type="ECO:0000313" key="2">
    <source>
        <dbReference type="Proteomes" id="UP000231843"/>
    </source>
</evidence>
<dbReference type="RefSeq" id="WP_100768854.1">
    <property type="nucleotide sequence ID" value="NZ_NPEA01000006.1"/>
</dbReference>
<dbReference type="OrthoDB" id="325798at2"/>
<comment type="caution">
    <text evidence="1">The sequence shown here is derived from an EMBL/GenBank/DDBJ whole genome shotgun (WGS) entry which is preliminary data.</text>
</comment>